<dbReference type="Proteomes" id="UP000814128">
    <property type="component" value="Unassembled WGS sequence"/>
</dbReference>
<keyword evidence="2" id="KW-1185">Reference proteome</keyword>
<reference evidence="1" key="1">
    <citation type="submission" date="2021-02" db="EMBL/GenBank/DDBJ databases">
        <authorList>
            <consortium name="DOE Joint Genome Institute"/>
            <person name="Ahrendt S."/>
            <person name="Looney B.P."/>
            <person name="Miyauchi S."/>
            <person name="Morin E."/>
            <person name="Drula E."/>
            <person name="Courty P.E."/>
            <person name="Chicoki N."/>
            <person name="Fauchery L."/>
            <person name="Kohler A."/>
            <person name="Kuo A."/>
            <person name="Labutti K."/>
            <person name="Pangilinan J."/>
            <person name="Lipzen A."/>
            <person name="Riley R."/>
            <person name="Andreopoulos W."/>
            <person name="He G."/>
            <person name="Johnson J."/>
            <person name="Barry K.W."/>
            <person name="Grigoriev I.V."/>
            <person name="Nagy L."/>
            <person name="Hibbett D."/>
            <person name="Henrissat B."/>
            <person name="Matheny P.B."/>
            <person name="Labbe J."/>
            <person name="Martin F."/>
        </authorList>
    </citation>
    <scope>NUCLEOTIDE SEQUENCE</scope>
    <source>
        <strain evidence="1">EC-137</strain>
    </source>
</reference>
<protein>
    <submittedName>
        <fullName evidence="1">Bromodomain-containing protein</fullName>
    </submittedName>
</protein>
<gene>
    <name evidence="1" type="ORF">K488DRAFT_25211</name>
</gene>
<evidence type="ECO:0000313" key="1">
    <source>
        <dbReference type="EMBL" id="KAI0033962.1"/>
    </source>
</evidence>
<proteinExistence type="predicted"/>
<sequence>FMDLPDRKQWAIYYKTIQKPMCFDKVYKHLQRKEYKDVAAFAADVELIFDNAMAFNEDHTFIWESARMLR</sequence>
<dbReference type="EMBL" id="MU273508">
    <property type="protein sequence ID" value="KAI0033962.1"/>
    <property type="molecule type" value="Genomic_DNA"/>
</dbReference>
<organism evidence="1 2">
    <name type="scientific">Vararia minispora EC-137</name>
    <dbReference type="NCBI Taxonomy" id="1314806"/>
    <lineage>
        <taxon>Eukaryota</taxon>
        <taxon>Fungi</taxon>
        <taxon>Dikarya</taxon>
        <taxon>Basidiomycota</taxon>
        <taxon>Agaricomycotina</taxon>
        <taxon>Agaricomycetes</taxon>
        <taxon>Russulales</taxon>
        <taxon>Lachnocladiaceae</taxon>
        <taxon>Vararia</taxon>
    </lineage>
</organism>
<accession>A0ACB8QQL9</accession>
<evidence type="ECO:0000313" key="2">
    <source>
        <dbReference type="Proteomes" id="UP000814128"/>
    </source>
</evidence>
<reference evidence="1" key="2">
    <citation type="journal article" date="2022" name="New Phytol.">
        <title>Evolutionary transition to the ectomycorrhizal habit in the genomes of a hyperdiverse lineage of mushroom-forming fungi.</title>
        <authorList>
            <person name="Looney B."/>
            <person name="Miyauchi S."/>
            <person name="Morin E."/>
            <person name="Drula E."/>
            <person name="Courty P.E."/>
            <person name="Kohler A."/>
            <person name="Kuo A."/>
            <person name="LaButti K."/>
            <person name="Pangilinan J."/>
            <person name="Lipzen A."/>
            <person name="Riley R."/>
            <person name="Andreopoulos W."/>
            <person name="He G."/>
            <person name="Johnson J."/>
            <person name="Nolan M."/>
            <person name="Tritt A."/>
            <person name="Barry K.W."/>
            <person name="Grigoriev I.V."/>
            <person name="Nagy L.G."/>
            <person name="Hibbett D."/>
            <person name="Henrissat B."/>
            <person name="Matheny P.B."/>
            <person name="Labbe J."/>
            <person name="Martin F.M."/>
        </authorList>
    </citation>
    <scope>NUCLEOTIDE SEQUENCE</scope>
    <source>
        <strain evidence="1">EC-137</strain>
    </source>
</reference>
<feature type="non-terminal residue" evidence="1">
    <location>
        <position position="1"/>
    </location>
</feature>
<comment type="caution">
    <text evidence="1">The sequence shown here is derived from an EMBL/GenBank/DDBJ whole genome shotgun (WGS) entry which is preliminary data.</text>
</comment>
<feature type="non-terminal residue" evidence="1">
    <location>
        <position position="70"/>
    </location>
</feature>
<name>A0ACB8QQL9_9AGAM</name>